<dbReference type="AlphaFoldDB" id="A0A1A9N3A9"/>
<dbReference type="Proteomes" id="UP000078116">
    <property type="component" value="Unassembled WGS sequence"/>
</dbReference>
<dbReference type="Proteomes" id="UP000077961">
    <property type="component" value="Unassembled WGS sequence"/>
</dbReference>
<dbReference type="RefSeq" id="WP_064269332.1">
    <property type="nucleotide sequence ID" value="NZ_LXJZ01000182.1"/>
</dbReference>
<gene>
    <name evidence="2" type="ORF">A6V36_32430</name>
    <name evidence="1" type="ORF">A6V37_30410</name>
</gene>
<keyword evidence="3" id="KW-1185">Reference proteome</keyword>
<evidence type="ECO:0000313" key="4">
    <source>
        <dbReference type="Proteomes" id="UP000078116"/>
    </source>
</evidence>
<protein>
    <submittedName>
        <fullName evidence="1">Uncharacterized protein</fullName>
    </submittedName>
</protein>
<dbReference type="EMBL" id="LXJZ01000182">
    <property type="protein sequence ID" value="OAJ56957.1"/>
    <property type="molecule type" value="Genomic_DNA"/>
</dbReference>
<dbReference type="EMBL" id="LXKA01000331">
    <property type="protein sequence ID" value="OAJ56900.1"/>
    <property type="molecule type" value="Genomic_DNA"/>
</dbReference>
<dbReference type="InterPro" id="IPR043733">
    <property type="entry name" value="DUF5677"/>
</dbReference>
<name>A0A1A9N3A9_9BURK</name>
<organism evidence="1 4">
    <name type="scientific">Paraburkholderia ginsengiterrae</name>
    <dbReference type="NCBI Taxonomy" id="1462993"/>
    <lineage>
        <taxon>Bacteria</taxon>
        <taxon>Pseudomonadati</taxon>
        <taxon>Pseudomonadota</taxon>
        <taxon>Betaproteobacteria</taxon>
        <taxon>Burkholderiales</taxon>
        <taxon>Burkholderiaceae</taxon>
        <taxon>Paraburkholderia</taxon>
    </lineage>
</organism>
<accession>A0A1A9N3A9</accession>
<dbReference type="Pfam" id="PF18928">
    <property type="entry name" value="DUF5677"/>
    <property type="match status" value="1"/>
</dbReference>
<evidence type="ECO:0000313" key="3">
    <source>
        <dbReference type="Proteomes" id="UP000077961"/>
    </source>
</evidence>
<evidence type="ECO:0000313" key="1">
    <source>
        <dbReference type="EMBL" id="OAJ56900.1"/>
    </source>
</evidence>
<proteinExistence type="predicted"/>
<sequence length="262" mass="29285">MSIDELGFLSNDVTHWIGKHRADNAAWFSFAERLNRLGQSLLHGLSVTTGEGQDSRLLAMLLFTRTLSNFQGAILMAERGMIVEARTLARSCLESTFCLAAMECGKEDFANEFRRATLQSRKARANFILKVPDRLQYTDVESADRLRAYAARLNEYPEDLSSLKFEQLAERVGLADMYLFYRQLSADSAHPSIEALCRYIGDAGNVKWGPNCDSTEIGDTVNIACHFLIGACAYINDIAQNDEFANSLGAHFTEYKELNGVK</sequence>
<dbReference type="OrthoDB" id="9076683at2"/>
<comment type="caution">
    <text evidence="1">The sequence shown here is derived from an EMBL/GenBank/DDBJ whole genome shotgun (WGS) entry which is preliminary data.</text>
</comment>
<reference evidence="3 4" key="1">
    <citation type="submission" date="2016-04" db="EMBL/GenBank/DDBJ databases">
        <title>Reclassification of Paraburkholderia panaciterrae (Farh et al. 2015) Dobritsa &amp; Samadpour 2016 as a later homotypic synonym of Paraburkholderia ginsengiterrae (Farh et al. 2015) Dobritsa &amp; Samadpour 2016.</title>
        <authorList>
            <person name="Dobritsa A.P."/>
            <person name="Kutumbaka K."/>
            <person name="Samadpour M."/>
        </authorList>
    </citation>
    <scope>NUCLEOTIDE SEQUENCE [LARGE SCALE GENOMIC DNA]</scope>
    <source>
        <strain evidence="1 4">DCY85</strain>
        <strain evidence="2 3">DCY85-1</strain>
    </source>
</reference>
<evidence type="ECO:0000313" key="2">
    <source>
        <dbReference type="EMBL" id="OAJ56957.1"/>
    </source>
</evidence>